<gene>
    <name evidence="12" type="ORF">H8704_11455</name>
</gene>
<feature type="transmembrane region" description="Helical" evidence="9">
    <location>
        <begin position="258"/>
        <end position="279"/>
    </location>
</feature>
<keyword evidence="4 10" id="KW-1003">Cell membrane</keyword>
<feature type="transmembrane region" description="Helical" evidence="9">
    <location>
        <begin position="97"/>
        <end position="117"/>
    </location>
</feature>
<comment type="caution">
    <text evidence="10">Lacks conserved residue(s) required for the propagation of feature annotation.</text>
</comment>
<feature type="transmembrane region" description="Helical" evidence="9">
    <location>
        <begin position="45"/>
        <end position="66"/>
    </location>
</feature>
<feature type="domain" description="ABC transmembrane type-1" evidence="11">
    <location>
        <begin position="220"/>
        <end position="443"/>
    </location>
</feature>
<keyword evidence="7 9" id="KW-1133">Transmembrane helix</keyword>
<dbReference type="PANTHER" id="PTHR47314">
    <property type="entry name" value="MALTOSE/MALTODEXTRIN TRANSPORT SYSTEM PERMEASE PROTEIN MALF"/>
    <property type="match status" value="1"/>
</dbReference>
<dbReference type="SUPFAM" id="SSF161098">
    <property type="entry name" value="MetI-like"/>
    <property type="match status" value="1"/>
</dbReference>
<organism evidence="12 13">
    <name type="scientific">Jutongia huaianensis</name>
    <dbReference type="NCBI Taxonomy" id="2763668"/>
    <lineage>
        <taxon>Bacteria</taxon>
        <taxon>Bacillati</taxon>
        <taxon>Bacillota</taxon>
        <taxon>Clostridia</taxon>
        <taxon>Lachnospirales</taxon>
        <taxon>Lachnospiraceae</taxon>
        <taxon>Jutongia</taxon>
    </lineage>
</organism>
<comment type="subcellular location">
    <subcellularLocation>
        <location evidence="1 9">Cell membrane</location>
        <topology evidence="1 9">Multi-pass membrane protein</topology>
    </subcellularLocation>
</comment>
<evidence type="ECO:0000256" key="4">
    <source>
        <dbReference type="ARBA" id="ARBA00022475"/>
    </source>
</evidence>
<dbReference type="CDD" id="cd06261">
    <property type="entry name" value="TM_PBP2"/>
    <property type="match status" value="1"/>
</dbReference>
<dbReference type="Gene3D" id="1.10.3720.10">
    <property type="entry name" value="MetI-like"/>
    <property type="match status" value="1"/>
</dbReference>
<reference evidence="12 13" key="1">
    <citation type="submission" date="2020-08" db="EMBL/GenBank/DDBJ databases">
        <title>Genome public.</title>
        <authorList>
            <person name="Liu C."/>
            <person name="Sun Q."/>
        </authorList>
    </citation>
    <scope>NUCLEOTIDE SEQUENCE [LARGE SCALE GENOMIC DNA]</scope>
    <source>
        <strain evidence="12 13">NSJ-37</strain>
    </source>
</reference>
<keyword evidence="13" id="KW-1185">Reference proteome</keyword>
<feature type="transmembrane region" description="Helical" evidence="9">
    <location>
        <begin position="156"/>
        <end position="180"/>
    </location>
</feature>
<feature type="transmembrane region" description="Helical" evidence="9">
    <location>
        <begin position="215"/>
        <end position="246"/>
    </location>
</feature>
<dbReference type="PROSITE" id="PS50928">
    <property type="entry name" value="ABC_TM1"/>
    <property type="match status" value="1"/>
</dbReference>
<feature type="transmembrane region" description="Helical" evidence="9">
    <location>
        <begin position="422"/>
        <end position="444"/>
    </location>
</feature>
<protein>
    <recommendedName>
        <fullName evidence="10">Maltose/maltodextrin transport system permease protein</fullName>
    </recommendedName>
</protein>
<evidence type="ECO:0000256" key="8">
    <source>
        <dbReference type="ARBA" id="ARBA00023136"/>
    </source>
</evidence>
<dbReference type="Proteomes" id="UP000606193">
    <property type="component" value="Unassembled WGS sequence"/>
</dbReference>
<evidence type="ECO:0000313" key="12">
    <source>
        <dbReference type="EMBL" id="MBC8563230.1"/>
    </source>
</evidence>
<evidence type="ECO:0000256" key="10">
    <source>
        <dbReference type="RuleBase" id="RU367050"/>
    </source>
</evidence>
<sequence>MANKVEHAKVISVSNALRHGDTFTRLSAVIMGTGNICRKQVVKGLLYLAVEILFIAFMVISGFGLLGGLTTLGTNEGGEVFNEAKQVYEYTAGDNSMLILLYGILAVFAIIAFVFAWRSSLKSAYQAQVLKEAGKPLPGFCGDVASLFDQNLHKTLLTGPIICIFAFTILPLVFMAAIAFTNYDRNHQPPGKLFDWVGLANFGKLLDSSSGLGTAFWHVLGWTIVWAVLATFLNYILGMILAIVINRKETKWKAMWRFIFVLSIAIPQFVSLLVIRTMLQPEGSINVLLKQLGLIQKSLPFWTDVTWARITIIVVNLWVGVPYTMLQVTGILQNIPADLYEAARVDGANAVVQFFKITLPYMLFVTTPYLITQFIGNINNFNVIYLLTKGAPAALSYNNGTAGKTDLLVTWLYKLTMDFKDYNYAAVISIAVFVLSAVFSLAAYRKSGALKNEEGFQ</sequence>
<dbReference type="SUPFAM" id="SSF160964">
    <property type="entry name" value="MalF N-terminal region-like"/>
    <property type="match status" value="1"/>
</dbReference>
<keyword evidence="5 10" id="KW-0762">Sugar transport</keyword>
<evidence type="ECO:0000256" key="7">
    <source>
        <dbReference type="ARBA" id="ARBA00022989"/>
    </source>
</evidence>
<evidence type="ECO:0000256" key="1">
    <source>
        <dbReference type="ARBA" id="ARBA00004651"/>
    </source>
</evidence>
<evidence type="ECO:0000256" key="5">
    <source>
        <dbReference type="ARBA" id="ARBA00022597"/>
    </source>
</evidence>
<dbReference type="InterPro" id="IPR000515">
    <property type="entry name" value="MetI-like"/>
</dbReference>
<dbReference type="Pfam" id="PF00528">
    <property type="entry name" value="BPD_transp_1"/>
    <property type="match status" value="1"/>
</dbReference>
<keyword evidence="6 9" id="KW-0812">Transmembrane</keyword>
<dbReference type="PANTHER" id="PTHR47314:SF1">
    <property type="entry name" value="MALTOSE_MALTODEXTRIN TRANSPORT SYSTEM PERMEASE PROTEIN MALF"/>
    <property type="match status" value="1"/>
</dbReference>
<dbReference type="InterPro" id="IPR035906">
    <property type="entry name" value="MetI-like_sf"/>
</dbReference>
<dbReference type="RefSeq" id="WP_249298355.1">
    <property type="nucleotide sequence ID" value="NZ_JACRSX010000018.1"/>
</dbReference>
<accession>A0ABR7N3P4</accession>
<keyword evidence="8 9" id="KW-0472">Membrane</keyword>
<evidence type="ECO:0000256" key="3">
    <source>
        <dbReference type="ARBA" id="ARBA00022448"/>
    </source>
</evidence>
<evidence type="ECO:0000256" key="2">
    <source>
        <dbReference type="ARBA" id="ARBA00009047"/>
    </source>
</evidence>
<comment type="similarity">
    <text evidence="2 10">Belongs to the binding-protein-dependent transport system permease family. MalFG subfamily.</text>
</comment>
<comment type="caution">
    <text evidence="12">The sequence shown here is derived from an EMBL/GenBank/DDBJ whole genome shotgun (WGS) entry which is preliminary data.</text>
</comment>
<name>A0ABR7N3P4_9FIRM</name>
<evidence type="ECO:0000313" key="13">
    <source>
        <dbReference type="Proteomes" id="UP000606193"/>
    </source>
</evidence>
<dbReference type="EMBL" id="JACRSX010000018">
    <property type="protein sequence ID" value="MBC8563230.1"/>
    <property type="molecule type" value="Genomic_DNA"/>
</dbReference>
<evidence type="ECO:0000259" key="11">
    <source>
        <dbReference type="PROSITE" id="PS50928"/>
    </source>
</evidence>
<evidence type="ECO:0000256" key="6">
    <source>
        <dbReference type="ARBA" id="ARBA00022692"/>
    </source>
</evidence>
<proteinExistence type="inferred from homology"/>
<comment type="function">
    <text evidence="10">Part of the ABC transporter complex MalEFGK involved in maltose/maltodextrin import. Probably responsible for the translocation of the substrate across the membrane.</text>
</comment>
<keyword evidence="3 9" id="KW-0813">Transport</keyword>
<evidence type="ECO:0000256" key="9">
    <source>
        <dbReference type="RuleBase" id="RU363032"/>
    </source>
</evidence>